<organism evidence="1 2">
    <name type="scientific">Aphanothece sacrum FPU1</name>
    <dbReference type="NCBI Taxonomy" id="1920663"/>
    <lineage>
        <taxon>Bacteria</taxon>
        <taxon>Bacillati</taxon>
        <taxon>Cyanobacteriota</taxon>
        <taxon>Cyanophyceae</taxon>
        <taxon>Oscillatoriophycideae</taxon>
        <taxon>Chroococcales</taxon>
        <taxon>Aphanothecaceae</taxon>
        <taxon>Aphanothece</taxon>
    </lineage>
</organism>
<dbReference type="EMBL" id="BDQK01000013">
    <property type="protein sequence ID" value="GBF80944.1"/>
    <property type="molecule type" value="Genomic_DNA"/>
</dbReference>
<gene>
    <name evidence="1" type="ORF">AsFPU1_2353</name>
</gene>
<accession>A0A401II60</accession>
<evidence type="ECO:0000313" key="1">
    <source>
        <dbReference type="EMBL" id="GBF80944.1"/>
    </source>
</evidence>
<sequence>MSNKDVIILGSGLSILDLSSEEINYINQCEVIIAINKFMAFYQKSQILPNHIYFVDAYDLSNVNFLQHIFNVCRKNKLEGLTFIISKTILEHPMTGQRFCSKRIAFILKKKYLEIENEIHNKLFHGEKANTNLFLIPENCKFELISHQHWLEGNIWGDSLQKPLFHYRGSLSTVLNYVSIKYPQRTIKLIGVDFNSPRYFFQDELEKLNFVWKDWTTSITQEKKTHFSAIPYQGTTIFDKFDFMLKNLDGTGNIVYSCNRDSLLIEKGLVKYSAVIS</sequence>
<reference evidence="2" key="1">
    <citation type="submission" date="2017-05" db="EMBL/GenBank/DDBJ databases">
        <title>Physiological properties and genetic analysis related to exopolysaccharide production of fresh-water unicellular cyanobacterium Aphanothece sacrum, Suizenji Nori, that has been cultured as a food source in Japan.</title>
        <authorList>
            <person name="Kanesaki Y."/>
            <person name="Yoshikawa S."/>
            <person name="Ohki K."/>
        </authorList>
    </citation>
    <scope>NUCLEOTIDE SEQUENCE [LARGE SCALE GENOMIC DNA]</scope>
    <source>
        <strain evidence="2">FPU1</strain>
    </source>
</reference>
<name>A0A401II60_APHSA</name>
<evidence type="ECO:0000313" key="2">
    <source>
        <dbReference type="Proteomes" id="UP000287247"/>
    </source>
</evidence>
<protein>
    <submittedName>
        <fullName evidence="1">Uncharacterized protein</fullName>
    </submittedName>
</protein>
<comment type="caution">
    <text evidence="1">The sequence shown here is derived from an EMBL/GenBank/DDBJ whole genome shotgun (WGS) entry which is preliminary data.</text>
</comment>
<keyword evidence="2" id="KW-1185">Reference proteome</keyword>
<dbReference type="AlphaFoldDB" id="A0A401II60"/>
<proteinExistence type="predicted"/>
<dbReference type="OrthoDB" id="581661at2"/>
<dbReference type="Proteomes" id="UP000287247">
    <property type="component" value="Unassembled WGS sequence"/>
</dbReference>
<dbReference type="RefSeq" id="WP_124974850.1">
    <property type="nucleotide sequence ID" value="NZ_BDQK01000013.1"/>
</dbReference>